<evidence type="ECO:0000313" key="3">
    <source>
        <dbReference type="EMBL" id="AUX19935.1"/>
    </source>
</evidence>
<dbReference type="EMBL" id="CP012670">
    <property type="protein sequence ID" value="AUX19935.1"/>
    <property type="molecule type" value="Genomic_DNA"/>
</dbReference>
<evidence type="ECO:0000313" key="4">
    <source>
        <dbReference type="Proteomes" id="UP000295781"/>
    </source>
</evidence>
<keyword evidence="1" id="KW-0560">Oxidoreductase</keyword>
<name>A0A4P2PTD1_SORCE</name>
<feature type="domain" description="Pyrroline-5-carboxylate reductase catalytic N-terminal" evidence="2">
    <location>
        <begin position="4"/>
        <end position="95"/>
    </location>
</feature>
<organism evidence="3 4">
    <name type="scientific">Sorangium cellulosum</name>
    <name type="common">Polyangium cellulosum</name>
    <dbReference type="NCBI Taxonomy" id="56"/>
    <lineage>
        <taxon>Bacteria</taxon>
        <taxon>Pseudomonadati</taxon>
        <taxon>Myxococcota</taxon>
        <taxon>Polyangia</taxon>
        <taxon>Polyangiales</taxon>
        <taxon>Polyangiaceae</taxon>
        <taxon>Sorangium</taxon>
    </lineage>
</organism>
<dbReference type="PANTHER" id="PTHR14239">
    <property type="entry name" value="DUDULIN-RELATED"/>
    <property type="match status" value="1"/>
</dbReference>
<dbReference type="Pfam" id="PF03807">
    <property type="entry name" value="F420_oxidored"/>
    <property type="match status" value="1"/>
</dbReference>
<dbReference type="InterPro" id="IPR028939">
    <property type="entry name" value="P5C_Rdtase_cat_N"/>
</dbReference>
<dbReference type="Proteomes" id="UP000295781">
    <property type="component" value="Chromosome"/>
</dbReference>
<evidence type="ECO:0000256" key="1">
    <source>
        <dbReference type="ARBA" id="ARBA00023002"/>
    </source>
</evidence>
<dbReference type="OrthoDB" id="5499754at2"/>
<dbReference type="InterPro" id="IPR036291">
    <property type="entry name" value="NAD(P)-bd_dom_sf"/>
</dbReference>
<dbReference type="GO" id="GO:0016491">
    <property type="term" value="F:oxidoreductase activity"/>
    <property type="evidence" value="ECO:0007669"/>
    <property type="project" value="UniProtKB-KW"/>
</dbReference>
<proteinExistence type="predicted"/>
<dbReference type="InterPro" id="IPR051267">
    <property type="entry name" value="STEAP_metalloreductase"/>
</dbReference>
<accession>A0A4P2PTD1</accession>
<dbReference type="SUPFAM" id="SSF51735">
    <property type="entry name" value="NAD(P)-binding Rossmann-fold domains"/>
    <property type="match status" value="1"/>
</dbReference>
<dbReference type="GO" id="GO:0003677">
    <property type="term" value="F:DNA binding"/>
    <property type="evidence" value="ECO:0007669"/>
    <property type="project" value="UniProtKB-KW"/>
</dbReference>
<reference evidence="3 4" key="1">
    <citation type="submission" date="2015-09" db="EMBL/GenBank/DDBJ databases">
        <title>Sorangium comparison.</title>
        <authorList>
            <person name="Zaburannyi N."/>
            <person name="Bunk B."/>
            <person name="Overmann J."/>
            <person name="Mueller R."/>
        </authorList>
    </citation>
    <scope>NUCLEOTIDE SEQUENCE [LARGE SCALE GENOMIC DNA]</scope>
    <source>
        <strain evidence="3 4">So ceGT47</strain>
    </source>
</reference>
<dbReference type="Gene3D" id="3.40.50.720">
    <property type="entry name" value="NAD(P)-binding Rossmann-like Domain"/>
    <property type="match status" value="1"/>
</dbReference>
<dbReference type="AlphaFoldDB" id="A0A4P2PTD1"/>
<gene>
    <name evidence="3" type="ORF">SOCEGT47_003900</name>
</gene>
<dbReference type="RefSeq" id="WP_129344751.1">
    <property type="nucleotide sequence ID" value="NZ_CP012670.1"/>
</dbReference>
<evidence type="ECO:0000259" key="2">
    <source>
        <dbReference type="Pfam" id="PF03807"/>
    </source>
</evidence>
<sequence length="215" mass="22931">MKNIAVLGSGIVGQVLADGFLKHGHSVMRATRQPSKLATWKADAGPRASVGTFADAARFGELVVLAVKGTAAEEAIDLAGPEALAGKTVIDATNPIADEPPVNGVLKFFTGPNESLLERLARRAPDARFVKAFSSVGSVWMVNPDFGGVRPTMFICGDHAGAKREVEAILDAFGWEAEDMGGQEAARAIEPLCMLWCIPGLLHNRWTHAFKLLKK</sequence>
<protein>
    <submittedName>
        <fullName evidence="3">DNA-binding protein</fullName>
    </submittedName>
</protein>
<keyword evidence="3" id="KW-0238">DNA-binding</keyword>